<dbReference type="KEGG" id="rhs:A3Q41_04601"/>
<dbReference type="OrthoDB" id="3169239at2"/>
<dbReference type="InterPro" id="IPR013785">
    <property type="entry name" value="Aldolase_TIM"/>
</dbReference>
<name>A0A143QS88_RHOFA</name>
<evidence type="ECO:0000313" key="4">
    <source>
        <dbReference type="EMBL" id="AMY25870.1"/>
    </source>
</evidence>
<evidence type="ECO:0000313" key="5">
    <source>
        <dbReference type="Proteomes" id="UP000076038"/>
    </source>
</evidence>
<gene>
    <name evidence="4" type="ORF">A3Q41_04601</name>
</gene>
<keyword evidence="5" id="KW-1185">Reference proteome</keyword>
<proteinExistence type="predicted"/>
<accession>A0A143QS88</accession>
<organism evidence="4 5">
    <name type="scientific">Rhodococcoides fascians</name>
    <name type="common">Rhodococcus fascians</name>
    <dbReference type="NCBI Taxonomy" id="1828"/>
    <lineage>
        <taxon>Bacteria</taxon>
        <taxon>Bacillati</taxon>
        <taxon>Actinomycetota</taxon>
        <taxon>Actinomycetes</taxon>
        <taxon>Mycobacteriales</taxon>
        <taxon>Nocardiaceae</taxon>
        <taxon>Rhodococcoides</taxon>
    </lineage>
</organism>
<evidence type="ECO:0000259" key="3">
    <source>
        <dbReference type="Pfam" id="PF00724"/>
    </source>
</evidence>
<dbReference type="InterPro" id="IPR012349">
    <property type="entry name" value="Split_barrel_FMN-bd"/>
</dbReference>
<dbReference type="InterPro" id="IPR004378">
    <property type="entry name" value="F420H2_quin_Rdtase"/>
</dbReference>
<dbReference type="PANTHER" id="PTHR43656:SF2">
    <property type="entry name" value="BINDING OXIDOREDUCTASE, PUTATIVE (AFU_ORTHOLOGUE AFUA_2G08260)-RELATED"/>
    <property type="match status" value="1"/>
</dbReference>
<dbReference type="Proteomes" id="UP000076038">
    <property type="component" value="Chromosome"/>
</dbReference>
<dbReference type="InterPro" id="IPR001155">
    <property type="entry name" value="OxRdtase_FMN_N"/>
</dbReference>
<reference evidence="5" key="2">
    <citation type="submission" date="2016-04" db="EMBL/GenBank/DDBJ databases">
        <title>Complete Genome and Plasmid Sequences for Rhodococcus fascians D188 and Draft Sequences for Rhodococcus spp. Isolates PBTS 1 and PBTS 2.</title>
        <authorList>
            <person name="Stamer R."/>
            <person name="Vereecke D."/>
            <person name="Zhang Y."/>
            <person name="Schilkey F."/>
            <person name="Devitt N."/>
            <person name="Randall J."/>
        </authorList>
    </citation>
    <scope>NUCLEOTIDE SEQUENCE [LARGE SCALE GENOMIC DNA]</scope>
    <source>
        <strain evidence="5">PBTS2</strain>
    </source>
</reference>
<reference evidence="4 5" key="1">
    <citation type="journal article" date="2016" name="Genome Announc.">
        <title>Complete Genome and Plasmid Sequences for Rhodococcus fascians D188 and Draft Sequences for Rhodococcus Isolates PBTS 1 and PBTS 2.</title>
        <authorList>
            <person name="Stamler R.A."/>
            <person name="Vereecke D."/>
            <person name="Zhang Y."/>
            <person name="Schilkey F."/>
            <person name="Devitt N."/>
            <person name="Randall J.J."/>
        </authorList>
    </citation>
    <scope>NUCLEOTIDE SEQUENCE [LARGE SCALE GENOMIC DNA]</scope>
    <source>
        <strain evidence="4 5">PBTS2</strain>
    </source>
</reference>
<dbReference type="GO" id="GO:0010181">
    <property type="term" value="F:FMN binding"/>
    <property type="evidence" value="ECO:0007669"/>
    <property type="project" value="InterPro"/>
</dbReference>
<dbReference type="GO" id="GO:0016491">
    <property type="term" value="F:oxidoreductase activity"/>
    <property type="evidence" value="ECO:0007669"/>
    <property type="project" value="UniProtKB-KW"/>
</dbReference>
<evidence type="ECO:0000256" key="1">
    <source>
        <dbReference type="ARBA" id="ARBA00022630"/>
    </source>
</evidence>
<dbReference type="Pfam" id="PF00724">
    <property type="entry name" value="Oxidored_FMN"/>
    <property type="match status" value="1"/>
</dbReference>
<dbReference type="Pfam" id="PF04075">
    <property type="entry name" value="F420H2_quin_red"/>
    <property type="match status" value="1"/>
</dbReference>
<dbReference type="AlphaFoldDB" id="A0A143QS88"/>
<dbReference type="SUPFAM" id="SSF51395">
    <property type="entry name" value="FMN-linked oxidoreductases"/>
    <property type="match status" value="1"/>
</dbReference>
<dbReference type="EMBL" id="CP015220">
    <property type="protein sequence ID" value="AMY25870.1"/>
    <property type="molecule type" value="Genomic_DNA"/>
</dbReference>
<dbReference type="Gene3D" id="3.20.20.70">
    <property type="entry name" value="Aldolase class I"/>
    <property type="match status" value="1"/>
</dbReference>
<dbReference type="CDD" id="cd04733">
    <property type="entry name" value="OYE_like_2_FMN"/>
    <property type="match status" value="1"/>
</dbReference>
<feature type="domain" description="NADH:flavin oxidoreductase/NADH oxidase N-terminal" evidence="3">
    <location>
        <begin position="20"/>
        <end position="333"/>
    </location>
</feature>
<dbReference type="PANTHER" id="PTHR43656">
    <property type="entry name" value="BINDING OXIDOREDUCTASE, PUTATIVE (AFU_ORTHOLOGUE AFUA_2G08260)-RELATED"/>
    <property type="match status" value="1"/>
</dbReference>
<sequence>MPTETDVVELSTPLLLPCGQTLPNRVMKAALSEGLGTAEHAPDTRLETLYRRWGAGGYGLVVTGNVMVDRSHLGEPGNVVIEDDRDHDALARWAKSTSDGGVPIWVQLNHPGRQANPIVTRATPVAPSAIASGVPGLPTPRALSENEIRDIIDRFALAASVAEAAGFDGVQLHGAHGYLVSQFLSPLSNRREDAWGGDLDGRMRFVLHVVRAIRAAVSPGFAVGIKLNSADFQRGGFSEEESRITVEHLVEEAIDLIEISGGSYESPAMMGTSSTRDREAYFLEYAHTVRDAAESVPLAVTGGFRTRSVMSAAVRSGECDVVGLGRPTALAPAVARSLVDGSLDRVETPLVALRVPSKAGAFKQINGALDLQWHTDQLQLIGDGKQPNSGRPAWRTAIAMVQRNGWDAFRSRRAGGTTTASAAAAKFRRERWIGKHIANPLVNGLASVGVRTSLVTDIETVGRRSGLRRQVPVSASFDRAGAWVISQHGTRSGWGANIGDEPHIRIRVGDRWRAGTATFVPEDDVSARARSFSANPLFGRLIGAGFCALQTDPISVRIDFTD</sequence>
<dbReference type="EC" id="1.-.-.-" evidence="4"/>
<dbReference type="RefSeq" id="WP_048318559.1">
    <property type="nucleotide sequence ID" value="NZ_CP015220.1"/>
</dbReference>
<dbReference type="Gene3D" id="2.30.110.10">
    <property type="entry name" value="Electron Transport, Fmn-binding Protein, Chain A"/>
    <property type="match status" value="1"/>
</dbReference>
<evidence type="ECO:0000256" key="2">
    <source>
        <dbReference type="ARBA" id="ARBA00023002"/>
    </source>
</evidence>
<dbReference type="InterPro" id="IPR051799">
    <property type="entry name" value="NADH_flavin_oxidoreductase"/>
</dbReference>
<protein>
    <submittedName>
        <fullName evidence="4">NADH oxidase</fullName>
        <ecNumber evidence="4">1.-.-.-</ecNumber>
    </submittedName>
</protein>
<keyword evidence="1" id="KW-0285">Flavoprotein</keyword>
<dbReference type="PATRIC" id="fig|1653479.3.peg.4655"/>
<keyword evidence="2 4" id="KW-0560">Oxidoreductase</keyword>